<evidence type="ECO:0000256" key="6">
    <source>
        <dbReference type="ARBA" id="ARBA00023242"/>
    </source>
</evidence>
<dbReference type="SUPFAM" id="SSF48371">
    <property type="entry name" value="ARM repeat"/>
    <property type="match status" value="1"/>
</dbReference>
<dbReference type="InterPro" id="IPR000357">
    <property type="entry name" value="HEAT"/>
</dbReference>
<dbReference type="PANTHER" id="PTHR15651">
    <property type="entry name" value="ARMADILLO REPEAT-CONTAINING PROTEIN 8"/>
    <property type="match status" value="1"/>
</dbReference>
<dbReference type="GO" id="GO:0005737">
    <property type="term" value="C:cytoplasm"/>
    <property type="evidence" value="ECO:0007669"/>
    <property type="project" value="UniProtKB-SubCell"/>
</dbReference>
<proteinExistence type="predicted"/>
<evidence type="ECO:0000256" key="4">
    <source>
        <dbReference type="ARBA" id="ARBA00022490"/>
    </source>
</evidence>
<evidence type="ECO:0000313" key="7">
    <source>
        <dbReference type="EMBL" id="MBW19684.1"/>
    </source>
</evidence>
<dbReference type="InterPro" id="IPR000225">
    <property type="entry name" value="Armadillo"/>
</dbReference>
<dbReference type="GO" id="GO:0043161">
    <property type="term" value="P:proteasome-mediated ubiquitin-dependent protein catabolic process"/>
    <property type="evidence" value="ECO:0007669"/>
    <property type="project" value="TreeGrafter"/>
</dbReference>
<dbReference type="SMART" id="SM00185">
    <property type="entry name" value="ARM"/>
    <property type="match status" value="7"/>
</dbReference>
<keyword evidence="4" id="KW-0963">Cytoplasm</keyword>
<accession>A0A2H8TZJ4</accession>
<dbReference type="GO" id="GO:0005634">
    <property type="term" value="C:nucleus"/>
    <property type="evidence" value="ECO:0007669"/>
    <property type="project" value="UniProtKB-SubCell"/>
</dbReference>
<gene>
    <name evidence="7" type="primary">ARMC8</name>
</gene>
<dbReference type="InterPro" id="IPR016024">
    <property type="entry name" value="ARM-type_fold"/>
</dbReference>
<organism evidence="7">
    <name type="scientific">Melanaphis sacchari</name>
    <dbReference type="NCBI Taxonomy" id="742174"/>
    <lineage>
        <taxon>Eukaryota</taxon>
        <taxon>Metazoa</taxon>
        <taxon>Ecdysozoa</taxon>
        <taxon>Arthropoda</taxon>
        <taxon>Hexapoda</taxon>
        <taxon>Insecta</taxon>
        <taxon>Pterygota</taxon>
        <taxon>Neoptera</taxon>
        <taxon>Paraneoptera</taxon>
        <taxon>Hemiptera</taxon>
        <taxon>Sternorrhyncha</taxon>
        <taxon>Aphidomorpha</taxon>
        <taxon>Aphidoidea</taxon>
        <taxon>Aphididae</taxon>
        <taxon>Aphidini</taxon>
        <taxon>Melanaphis</taxon>
    </lineage>
</organism>
<keyword evidence="6" id="KW-0539">Nucleus</keyword>
<sequence>MVPHPIFVMNAETSRYYIDNLYTQDNVKCYQALNFVKNSIMGSNKQKGIVIANGILPRLLQVLPDQSKTPEIRLETVVILGSLAKGTEDQVKALVDANVVTYIFNAFLMDDEPKFTEACLRCICTILQFPFSDYSVVFSDAAIIRKLIKTIEDSISNSICAMSILSYSCRTTAHQNILWEEGIGFILANLLNTELDDLSIATLKCFARVCQDNPMISAALEETEYNGKTMPEMLDSMRGGDRPTSMRLAASKCITCLYRAGALEVNDSKVMFGALPTLVRLCQNDQKWEHRVEAAEILAVLIEDDAELQSLASISNHLLQTLAEFVNYPAHPLGEYGGTYGEHRSKEMKQAAFKVFASLGANDEEIRKRIIETDNLIDHIVLGLKDPSPKVQLAAVRCLHSLSRSVQQLRTTFQDHSVWKPLMTLLEGASDEILSVTSSTLCNLLLEFSPSKEPILESGAIELFCSLTKRDDHSLRLNGIWALMNMAFQAEQKIKSQILSTLGTDQIFNLLSDSHINILMKTLGLLRNLLSTKPHIDYIMNLCGGDIIQAVMMILEGDHLPEVKEQALCILANIADGDIAKDYIMRNNEILKKIQEYMTNCNAKLQAAAIFCVSNLVWKEDSGAVDRQAKLKEMGIFKLLQQLITTSDSLLFDKVKTALTQFSDS</sequence>
<dbReference type="OrthoDB" id="5559898at2759"/>
<dbReference type="AlphaFoldDB" id="A0A2H8TZJ4"/>
<dbReference type="PANTHER" id="PTHR15651:SF7">
    <property type="entry name" value="ARMADILLO REPEAT-CONTAINING PROTEIN 8"/>
    <property type="match status" value="1"/>
</dbReference>
<dbReference type="FunFam" id="1.25.10.10:FF:000061">
    <property type="entry name" value="armadillo repeat-containing protein 8 isoform X1"/>
    <property type="match status" value="1"/>
</dbReference>
<evidence type="ECO:0000256" key="5">
    <source>
        <dbReference type="ARBA" id="ARBA00022737"/>
    </source>
</evidence>
<dbReference type="EMBL" id="GFXV01007879">
    <property type="protein sequence ID" value="MBW19684.1"/>
    <property type="molecule type" value="Transcribed_RNA"/>
</dbReference>
<reference evidence="7" key="1">
    <citation type="submission" date="2017-10" db="EMBL/GenBank/DDBJ databases">
        <title>Transcriptome Assembly of Sugarcane Aphid Adults.</title>
        <authorList>
            <person name="Scully E.D."/>
            <person name="Palmer N.A."/>
            <person name="Geib S.M."/>
            <person name="Sarath G."/>
            <person name="Sattler S.E."/>
        </authorList>
    </citation>
    <scope>NUCLEOTIDE SEQUENCE</scope>
    <source>
        <tissue evidence="7">Whole body</tissue>
    </source>
</reference>
<protein>
    <recommendedName>
        <fullName evidence="3">Armadillo repeat-containing protein 8</fullName>
    </recommendedName>
</protein>
<dbReference type="FunFam" id="1.25.10.10:FF:000070">
    <property type="entry name" value="armadillo repeat-containing protein 8 isoform X1"/>
    <property type="match status" value="1"/>
</dbReference>
<dbReference type="InterPro" id="IPR038739">
    <property type="entry name" value="ARMC8/Vid28"/>
</dbReference>
<comment type="subcellular location">
    <subcellularLocation>
        <location evidence="2">Cytoplasm</location>
    </subcellularLocation>
    <subcellularLocation>
        <location evidence="1">Nucleus</location>
    </subcellularLocation>
</comment>
<dbReference type="InterPro" id="IPR011989">
    <property type="entry name" value="ARM-like"/>
</dbReference>
<dbReference type="GO" id="GO:0034657">
    <property type="term" value="C:GID complex"/>
    <property type="evidence" value="ECO:0007669"/>
    <property type="project" value="TreeGrafter"/>
</dbReference>
<evidence type="ECO:0000256" key="2">
    <source>
        <dbReference type="ARBA" id="ARBA00004496"/>
    </source>
</evidence>
<name>A0A2H8TZJ4_9HEMI</name>
<evidence type="ECO:0000256" key="3">
    <source>
        <dbReference type="ARBA" id="ARBA00013746"/>
    </source>
</evidence>
<dbReference type="Gene3D" id="1.25.10.10">
    <property type="entry name" value="Leucine-rich Repeat Variant"/>
    <property type="match status" value="2"/>
</dbReference>
<dbReference type="Pfam" id="PF02985">
    <property type="entry name" value="HEAT"/>
    <property type="match status" value="1"/>
</dbReference>
<evidence type="ECO:0000256" key="1">
    <source>
        <dbReference type="ARBA" id="ARBA00004123"/>
    </source>
</evidence>
<keyword evidence="5" id="KW-0677">Repeat</keyword>